<evidence type="ECO:0000313" key="5">
    <source>
        <dbReference type="Proteomes" id="UP000504637"/>
    </source>
</evidence>
<dbReference type="Pfam" id="PF08620">
    <property type="entry name" value="RPAP1_C"/>
    <property type="match status" value="1"/>
</dbReference>
<comment type="similarity">
    <text evidence="1">Belongs to the RPAP1 family.</text>
</comment>
<dbReference type="OrthoDB" id="348201at2759"/>
<reference evidence="6" key="1">
    <citation type="submission" date="2020-01" db="EMBL/GenBank/DDBJ databases">
        <authorList>
            <consortium name="DOE Joint Genome Institute"/>
            <person name="Haridas S."/>
            <person name="Albert R."/>
            <person name="Binder M."/>
            <person name="Bloem J."/>
            <person name="Labutti K."/>
            <person name="Salamov A."/>
            <person name="Andreopoulos B."/>
            <person name="Baker S.E."/>
            <person name="Barry K."/>
            <person name="Bills G."/>
            <person name="Bluhm B.H."/>
            <person name="Cannon C."/>
            <person name="Castanera R."/>
            <person name="Culley D.E."/>
            <person name="Daum C."/>
            <person name="Ezra D."/>
            <person name="Gonzalez J.B."/>
            <person name="Henrissat B."/>
            <person name="Kuo A."/>
            <person name="Liang C."/>
            <person name="Lipzen A."/>
            <person name="Lutzoni F."/>
            <person name="Magnuson J."/>
            <person name="Mondo S."/>
            <person name="Nolan M."/>
            <person name="Ohm R."/>
            <person name="Pangilinan J."/>
            <person name="Park H.-J."/>
            <person name="Ramirez L."/>
            <person name="Alfaro M."/>
            <person name="Sun H."/>
            <person name="Tritt A."/>
            <person name="Yoshinaga Y."/>
            <person name="Zwiers L.-H."/>
            <person name="Turgeon B.G."/>
            <person name="Goodwin S.B."/>
            <person name="Spatafora J.W."/>
            <person name="Crous P.W."/>
            <person name="Grigoriev I.V."/>
        </authorList>
    </citation>
    <scope>NUCLEOTIDE SEQUENCE</scope>
    <source>
        <strain evidence="6">CBS 342.82</strain>
    </source>
</reference>
<dbReference type="GeneID" id="54356959"/>
<reference evidence="6" key="3">
    <citation type="submission" date="2025-08" db="UniProtKB">
        <authorList>
            <consortium name="RefSeq"/>
        </authorList>
    </citation>
    <scope>IDENTIFICATION</scope>
    <source>
        <strain evidence="6">CBS 342.82</strain>
    </source>
</reference>
<evidence type="ECO:0000259" key="3">
    <source>
        <dbReference type="Pfam" id="PF08620"/>
    </source>
</evidence>
<protein>
    <recommendedName>
        <fullName evidence="7">RNA polymerase II-associated protein 1 C-terminal domain-containing protein</fullName>
    </recommendedName>
</protein>
<evidence type="ECO:0008006" key="7">
    <source>
        <dbReference type="Google" id="ProtNLM"/>
    </source>
</evidence>
<dbReference type="InterPro" id="IPR039913">
    <property type="entry name" value="RPAP1/Rba50"/>
</dbReference>
<feature type="compositionally biased region" description="Basic and acidic residues" evidence="2">
    <location>
        <begin position="275"/>
        <end position="284"/>
    </location>
</feature>
<sequence length="536" mass="57563">MIRGERFELNLDDDGDDHDTSANRQPRPVMPAAFVADVLERKATAPRPPQAPTMKHKTGFPEHRKRPTGSRFKQQQNPNTSTALRSDGNSSPASTSFSPAGTAPQRDHLPKNTQTKNVSFALADDNESSNITSPDQERAQIDRENNQRLAAMTPAQREAERQELIDSIGPAFLQKLLMRANIDSGSAEVNLETDVPMAKQADERGTAPTVGEEVTGEEPAILNDDHSKGEKPTVISKPTTEPDPAIPSPILNRDPEPAQPSPPSPSSSSAAKKTKPQDDDHHEDDINDDGSSTLPPIHFPQPSQPPPLDPSSPSFQSDLHQKYFAHLPSNPSALAWTRSPSTETTSYDPSSTHLSASSLRFDFSGALLPPRLAASLPVTLGLHHHADAPDAAGYTLSELAHLSRSKFAAQRCLAFQTLGRILWRLGKGEFGNASSAAAASTGEGVVLAEEDDATPGDADAPPPTQPAARLNDPAFALLALGLWRDVDRLQIIPLLAAESTGGQGSVDGGRHVSAKAYATEALWLWRRSGGRRWKAA</sequence>
<evidence type="ECO:0000259" key="4">
    <source>
        <dbReference type="Pfam" id="PF08621"/>
    </source>
</evidence>
<accession>A0A6J3MA15</accession>
<feature type="region of interest" description="Disordered" evidence="2">
    <location>
        <begin position="331"/>
        <end position="351"/>
    </location>
</feature>
<keyword evidence="5" id="KW-1185">Reference proteome</keyword>
<evidence type="ECO:0000256" key="2">
    <source>
        <dbReference type="SAM" id="MobiDB-lite"/>
    </source>
</evidence>
<dbReference type="PANTHER" id="PTHR21483">
    <property type="entry name" value="RNA POLYMERASE II-ASSOCIATED PROTEIN 1"/>
    <property type="match status" value="1"/>
</dbReference>
<feature type="compositionally biased region" description="Polar residues" evidence="2">
    <location>
        <begin position="338"/>
        <end position="351"/>
    </location>
</feature>
<feature type="domain" description="RPAP1 N-terminal" evidence="4">
    <location>
        <begin position="140"/>
        <end position="183"/>
    </location>
</feature>
<feature type="compositionally biased region" description="Polar residues" evidence="2">
    <location>
        <begin position="71"/>
        <end position="99"/>
    </location>
</feature>
<feature type="region of interest" description="Disordered" evidence="2">
    <location>
        <begin position="1"/>
        <end position="161"/>
    </location>
</feature>
<feature type="domain" description="RPAP1 C-terminal" evidence="3">
    <location>
        <begin position="358"/>
        <end position="425"/>
    </location>
</feature>
<organism evidence="6">
    <name type="scientific">Dissoconium aciculare CBS 342.82</name>
    <dbReference type="NCBI Taxonomy" id="1314786"/>
    <lineage>
        <taxon>Eukaryota</taxon>
        <taxon>Fungi</taxon>
        <taxon>Dikarya</taxon>
        <taxon>Ascomycota</taxon>
        <taxon>Pezizomycotina</taxon>
        <taxon>Dothideomycetes</taxon>
        <taxon>Dothideomycetidae</taxon>
        <taxon>Mycosphaerellales</taxon>
        <taxon>Dissoconiaceae</taxon>
        <taxon>Dissoconium</taxon>
    </lineage>
</organism>
<dbReference type="Proteomes" id="UP000504637">
    <property type="component" value="Unplaced"/>
</dbReference>
<name>A0A6J3MA15_9PEZI</name>
<dbReference type="InterPro" id="IPR013930">
    <property type="entry name" value="RPAP1_N"/>
</dbReference>
<feature type="region of interest" description="Disordered" evidence="2">
    <location>
        <begin position="186"/>
        <end position="316"/>
    </location>
</feature>
<feature type="compositionally biased region" description="Basic and acidic residues" evidence="2">
    <location>
        <begin position="135"/>
        <end position="146"/>
    </location>
</feature>
<feature type="compositionally biased region" description="Basic residues" evidence="2">
    <location>
        <begin position="54"/>
        <end position="68"/>
    </location>
</feature>
<dbReference type="Pfam" id="PF08621">
    <property type="entry name" value="RPAP1_N"/>
    <property type="match status" value="1"/>
</dbReference>
<dbReference type="AlphaFoldDB" id="A0A6J3MA15"/>
<feature type="compositionally biased region" description="Pro residues" evidence="2">
    <location>
        <begin position="297"/>
        <end position="310"/>
    </location>
</feature>
<reference evidence="6" key="2">
    <citation type="submission" date="2020-04" db="EMBL/GenBank/DDBJ databases">
        <authorList>
            <consortium name="NCBI Genome Project"/>
        </authorList>
    </citation>
    <scope>NUCLEOTIDE SEQUENCE</scope>
    <source>
        <strain evidence="6">CBS 342.82</strain>
    </source>
</reference>
<evidence type="ECO:0000256" key="1">
    <source>
        <dbReference type="ARBA" id="ARBA00009953"/>
    </source>
</evidence>
<dbReference type="PANTHER" id="PTHR21483:SF18">
    <property type="entry name" value="RNA POLYMERASE II-ASSOCIATED PROTEIN 1"/>
    <property type="match status" value="1"/>
</dbReference>
<evidence type="ECO:0000313" key="6">
    <source>
        <dbReference type="RefSeq" id="XP_033461912.1"/>
    </source>
</evidence>
<dbReference type="RefSeq" id="XP_033461912.1">
    <property type="nucleotide sequence ID" value="XM_033599160.1"/>
</dbReference>
<gene>
    <name evidence="6" type="ORF">K489DRAFT_143929</name>
</gene>
<dbReference type="InterPro" id="IPR013929">
    <property type="entry name" value="RPAP1_C"/>
</dbReference>
<proteinExistence type="inferred from homology"/>
<dbReference type="GO" id="GO:0006366">
    <property type="term" value="P:transcription by RNA polymerase II"/>
    <property type="evidence" value="ECO:0007669"/>
    <property type="project" value="InterPro"/>
</dbReference>